<organism evidence="2 4">
    <name type="scientific">Clostridium innocuum</name>
    <dbReference type="NCBI Taxonomy" id="1522"/>
    <lineage>
        <taxon>Bacteria</taxon>
        <taxon>Bacillati</taxon>
        <taxon>Bacillota</taxon>
        <taxon>Clostridia</taxon>
        <taxon>Eubacteriales</taxon>
        <taxon>Clostridiaceae</taxon>
        <taxon>Clostridium</taxon>
    </lineage>
</organism>
<comment type="caution">
    <text evidence="2">The sequence shown here is derived from an EMBL/GenBank/DDBJ whole genome shotgun (WGS) entry which is preliminary data.</text>
</comment>
<dbReference type="Proteomes" id="UP000604383">
    <property type="component" value="Unassembled WGS sequence"/>
</dbReference>
<dbReference type="PROSITE" id="PS50930">
    <property type="entry name" value="HTH_LYTTR"/>
    <property type="match status" value="1"/>
</dbReference>
<dbReference type="EMBL" id="WWTN01000029">
    <property type="protein sequence ID" value="MZH57078.1"/>
    <property type="molecule type" value="Genomic_DNA"/>
</dbReference>
<evidence type="ECO:0000313" key="3">
    <source>
        <dbReference type="EMBL" id="MZH57078.1"/>
    </source>
</evidence>
<protein>
    <submittedName>
        <fullName evidence="2 3">LytTR family transcriptional regulator</fullName>
    </submittedName>
</protein>
<reference evidence="2" key="2">
    <citation type="journal article" date="2022" name="Clin. Infect. Dis.">
        <title>Association between Clostridium innocuum and antibiotic-associated diarrhea in adults and children: A cross-sectional study and comparative genomics analysis.</title>
        <authorList>
            <person name="Cherny K.E."/>
            <person name="Muscat E.B."/>
            <person name="Balaji A."/>
            <person name="Mukherjee J."/>
            <person name="Ozer E.A."/>
            <person name="Angarone M.P."/>
            <person name="Hauser A.R."/>
            <person name="Sichel J.S."/>
            <person name="Amponsah E."/>
            <person name="Kociolek L.K."/>
        </authorList>
    </citation>
    <scope>NUCLEOTIDE SEQUENCE</scope>
    <source>
        <strain evidence="2">NU1-AC-029v</strain>
    </source>
</reference>
<reference evidence="3" key="1">
    <citation type="journal article" date="2019" name="Nat. Med.">
        <title>A library of human gut bacterial isolates paired with longitudinal multiomics data enables mechanistic microbiome research.</title>
        <authorList>
            <person name="Poyet M."/>
            <person name="Groussin M."/>
            <person name="Gibbons S.M."/>
            <person name="Avila-Pacheco J."/>
            <person name="Jiang X."/>
            <person name="Kearney S.M."/>
            <person name="Perrotta A.R."/>
            <person name="Berdy B."/>
            <person name="Zhao S."/>
            <person name="Lieberman T.D."/>
            <person name="Swanson P.K."/>
            <person name="Smith M."/>
            <person name="Roesemann S."/>
            <person name="Alexander J.E."/>
            <person name="Rich S.A."/>
            <person name="Livny J."/>
            <person name="Vlamakis H."/>
            <person name="Clish C."/>
            <person name="Bullock K."/>
            <person name="Deik A."/>
            <person name="Scott J."/>
            <person name="Pierce K.A."/>
            <person name="Xavier R.J."/>
            <person name="Alm E.J."/>
        </authorList>
    </citation>
    <scope>NUCLEOTIDE SEQUENCE</scope>
    <source>
        <strain evidence="3">BIOML-A12</strain>
    </source>
</reference>
<dbReference type="Pfam" id="PF04397">
    <property type="entry name" value="LytTR"/>
    <property type="match status" value="1"/>
</dbReference>
<evidence type="ECO:0000313" key="4">
    <source>
        <dbReference type="Proteomes" id="UP001203972"/>
    </source>
</evidence>
<feature type="domain" description="HTH LytTR-type" evidence="1">
    <location>
        <begin position="41"/>
        <end position="145"/>
    </location>
</feature>
<dbReference type="GO" id="GO:0000156">
    <property type="term" value="F:phosphorelay response regulator activity"/>
    <property type="evidence" value="ECO:0007669"/>
    <property type="project" value="InterPro"/>
</dbReference>
<dbReference type="InterPro" id="IPR007492">
    <property type="entry name" value="LytTR_DNA-bd_dom"/>
</dbReference>
<gene>
    <name evidence="3" type="ORF">GT664_15320</name>
    <name evidence="2" type="ORF">MKC95_10020</name>
</gene>
<sequence>MKLTILQDDAIAEDEIIIRTATRHPCLERLIDLIKQYSITLKAYHNNREYYLPIETIYYIESVDGITYLITEKDSLLCRMSLREIEDSVQHTSFCRISKHMIVNTAHLKAVESYANHRLLLVLKNDDKVLVNRNYVEHLKKQIKKL</sequence>
<dbReference type="GO" id="GO:0003677">
    <property type="term" value="F:DNA binding"/>
    <property type="evidence" value="ECO:0007669"/>
    <property type="project" value="UniProtKB-KW"/>
</dbReference>
<accession>A0AAP2UMN3</accession>
<dbReference type="Proteomes" id="UP001203972">
    <property type="component" value="Unassembled WGS sequence"/>
</dbReference>
<dbReference type="SMART" id="SM00850">
    <property type="entry name" value="LytTR"/>
    <property type="match status" value="1"/>
</dbReference>
<evidence type="ECO:0000313" key="2">
    <source>
        <dbReference type="EMBL" id="MCR0233101.1"/>
    </source>
</evidence>
<evidence type="ECO:0000259" key="1">
    <source>
        <dbReference type="PROSITE" id="PS50930"/>
    </source>
</evidence>
<keyword evidence="2" id="KW-0238">DNA-binding</keyword>
<dbReference type="AlphaFoldDB" id="A0AAP2UMN3"/>
<dbReference type="PANTHER" id="PTHR37299:SF1">
    <property type="entry name" value="STAGE 0 SPORULATION PROTEIN A HOMOLOG"/>
    <property type="match status" value="1"/>
</dbReference>
<dbReference type="InterPro" id="IPR046947">
    <property type="entry name" value="LytR-like"/>
</dbReference>
<dbReference type="EMBL" id="JAKTMA010000015">
    <property type="protein sequence ID" value="MCR0233101.1"/>
    <property type="molecule type" value="Genomic_DNA"/>
</dbReference>
<name>A0AAP2UMN3_CLOIN</name>
<dbReference type="PANTHER" id="PTHR37299">
    <property type="entry name" value="TRANSCRIPTIONAL REGULATOR-RELATED"/>
    <property type="match status" value="1"/>
</dbReference>
<dbReference type="Gene3D" id="2.40.50.1020">
    <property type="entry name" value="LytTr DNA-binding domain"/>
    <property type="match status" value="1"/>
</dbReference>
<proteinExistence type="predicted"/>
<dbReference type="RefSeq" id="WP_008817227.1">
    <property type="nucleotide sequence ID" value="NZ_AP025565.1"/>
</dbReference>